<dbReference type="Pfam" id="PF04892">
    <property type="entry name" value="VanZ"/>
    <property type="match status" value="1"/>
</dbReference>
<dbReference type="Proteomes" id="UP000886289">
    <property type="component" value="Unassembled WGS sequence"/>
</dbReference>
<feature type="non-terminal residue" evidence="2">
    <location>
        <position position="1"/>
    </location>
</feature>
<organism evidence="2">
    <name type="scientific">Desulfofervidus auxilii</name>
    <dbReference type="NCBI Taxonomy" id="1621989"/>
    <lineage>
        <taxon>Bacteria</taxon>
        <taxon>Pseudomonadati</taxon>
        <taxon>Thermodesulfobacteriota</taxon>
        <taxon>Candidatus Desulfofervidia</taxon>
        <taxon>Candidatus Desulfofervidales</taxon>
        <taxon>Candidatus Desulfofervidaceae</taxon>
        <taxon>Candidatus Desulfofervidus</taxon>
    </lineage>
</organism>
<name>A0A7C0Y399_DESA2</name>
<accession>A0A7C0Y399</accession>
<comment type="caution">
    <text evidence="2">The sequence shown here is derived from an EMBL/GenBank/DDBJ whole genome shotgun (WGS) entry which is preliminary data.</text>
</comment>
<gene>
    <name evidence="2" type="ORF">ENG63_00050</name>
</gene>
<proteinExistence type="predicted"/>
<feature type="domain" description="VanZ-like" evidence="1">
    <location>
        <begin position="3"/>
        <end position="44"/>
    </location>
</feature>
<dbReference type="AlphaFoldDB" id="A0A7C0Y399"/>
<dbReference type="NCBIfam" id="NF037970">
    <property type="entry name" value="vanZ_1"/>
    <property type="match status" value="1"/>
</dbReference>
<dbReference type="EMBL" id="DRBS01000003">
    <property type="protein sequence ID" value="HDD43241.1"/>
    <property type="molecule type" value="Genomic_DNA"/>
</dbReference>
<protein>
    <submittedName>
        <fullName evidence="2">VanZ family protein</fullName>
    </submittedName>
</protein>
<sequence>QGIIITIAFGGFIELIQAFIPYRSCDILDLTADGIGGILGSFFMLQIKSKM</sequence>
<reference evidence="2" key="1">
    <citation type="journal article" date="2020" name="mSystems">
        <title>Genome- and Community-Level Interaction Insights into Carbon Utilization and Element Cycling Functions of Hydrothermarchaeota in Hydrothermal Sediment.</title>
        <authorList>
            <person name="Zhou Z."/>
            <person name="Liu Y."/>
            <person name="Xu W."/>
            <person name="Pan J."/>
            <person name="Luo Z.H."/>
            <person name="Li M."/>
        </authorList>
    </citation>
    <scope>NUCLEOTIDE SEQUENCE [LARGE SCALE GENOMIC DNA]</scope>
    <source>
        <strain evidence="2">HyVt-233</strain>
    </source>
</reference>
<evidence type="ECO:0000259" key="1">
    <source>
        <dbReference type="Pfam" id="PF04892"/>
    </source>
</evidence>
<evidence type="ECO:0000313" key="2">
    <source>
        <dbReference type="EMBL" id="HDD43241.1"/>
    </source>
</evidence>
<dbReference type="InterPro" id="IPR006976">
    <property type="entry name" value="VanZ-like"/>
</dbReference>